<dbReference type="InterPro" id="IPR000192">
    <property type="entry name" value="Aminotrans_V_dom"/>
</dbReference>
<dbReference type="EMBL" id="JAPQFJ010000010">
    <property type="protein sequence ID" value="MCY6959097.1"/>
    <property type="molecule type" value="Genomic_DNA"/>
</dbReference>
<dbReference type="SUPFAM" id="SSF53383">
    <property type="entry name" value="PLP-dependent transferases"/>
    <property type="match status" value="1"/>
</dbReference>
<organism evidence="7 8">
    <name type="scientific">Clostridium brassicae</name>
    <dbReference type="NCBI Taxonomy" id="2999072"/>
    <lineage>
        <taxon>Bacteria</taxon>
        <taxon>Bacillati</taxon>
        <taxon>Bacillota</taxon>
        <taxon>Clostridia</taxon>
        <taxon>Eubacteriales</taxon>
        <taxon>Clostridiaceae</taxon>
        <taxon>Clostridium</taxon>
    </lineage>
</organism>
<evidence type="ECO:0000256" key="3">
    <source>
        <dbReference type="ARBA" id="ARBA00022898"/>
    </source>
</evidence>
<keyword evidence="7" id="KW-0808">Transferase</keyword>
<evidence type="ECO:0000256" key="1">
    <source>
        <dbReference type="ARBA" id="ARBA00001933"/>
    </source>
</evidence>
<evidence type="ECO:0000259" key="6">
    <source>
        <dbReference type="Pfam" id="PF00266"/>
    </source>
</evidence>
<dbReference type="Proteomes" id="UP001144612">
    <property type="component" value="Unassembled WGS sequence"/>
</dbReference>
<dbReference type="InterPro" id="IPR015421">
    <property type="entry name" value="PyrdxlP-dep_Trfase_major"/>
</dbReference>
<dbReference type="PROSITE" id="PS00595">
    <property type="entry name" value="AA_TRANSFER_CLASS_5"/>
    <property type="match status" value="1"/>
</dbReference>
<accession>A0ABT4D9Z1</accession>
<dbReference type="InterPro" id="IPR015424">
    <property type="entry name" value="PyrdxlP-dep_Trfase"/>
</dbReference>
<evidence type="ECO:0000313" key="7">
    <source>
        <dbReference type="EMBL" id="MCY6959097.1"/>
    </source>
</evidence>
<protein>
    <submittedName>
        <fullName evidence="7">Aminotransferase class V-fold PLP-dependent enzyme</fullName>
    </submittedName>
</protein>
<dbReference type="PANTHER" id="PTHR43586:SF8">
    <property type="entry name" value="CYSTEINE DESULFURASE 1, CHLOROPLASTIC"/>
    <property type="match status" value="1"/>
</dbReference>
<dbReference type="Gene3D" id="3.90.1150.10">
    <property type="entry name" value="Aspartate Aminotransferase, domain 1"/>
    <property type="match status" value="1"/>
</dbReference>
<comment type="cofactor">
    <cofactor evidence="1 5">
        <name>pyridoxal 5'-phosphate</name>
        <dbReference type="ChEBI" id="CHEBI:597326"/>
    </cofactor>
</comment>
<name>A0ABT4D9Z1_9CLOT</name>
<gene>
    <name evidence="7" type="ORF">OW729_10825</name>
</gene>
<evidence type="ECO:0000256" key="2">
    <source>
        <dbReference type="ARBA" id="ARBA00010447"/>
    </source>
</evidence>
<evidence type="ECO:0000256" key="4">
    <source>
        <dbReference type="ARBA" id="ARBA00050776"/>
    </source>
</evidence>
<comment type="caution">
    <text evidence="7">The sequence shown here is derived from an EMBL/GenBank/DDBJ whole genome shotgun (WGS) entry which is preliminary data.</text>
</comment>
<keyword evidence="7" id="KW-0032">Aminotransferase</keyword>
<keyword evidence="3" id="KW-0663">Pyridoxal phosphate</keyword>
<dbReference type="InterPro" id="IPR020578">
    <property type="entry name" value="Aminotrans_V_PyrdxlP_BS"/>
</dbReference>
<evidence type="ECO:0000256" key="5">
    <source>
        <dbReference type="RuleBase" id="RU004504"/>
    </source>
</evidence>
<dbReference type="Gene3D" id="3.40.640.10">
    <property type="entry name" value="Type I PLP-dependent aspartate aminotransferase-like (Major domain)"/>
    <property type="match status" value="1"/>
</dbReference>
<comment type="catalytic activity">
    <reaction evidence="4">
        <text>(sulfur carrier)-H + L-cysteine = (sulfur carrier)-SH + L-alanine</text>
        <dbReference type="Rhea" id="RHEA:43892"/>
        <dbReference type="Rhea" id="RHEA-COMP:14737"/>
        <dbReference type="Rhea" id="RHEA-COMP:14739"/>
        <dbReference type="ChEBI" id="CHEBI:29917"/>
        <dbReference type="ChEBI" id="CHEBI:35235"/>
        <dbReference type="ChEBI" id="CHEBI:57972"/>
        <dbReference type="ChEBI" id="CHEBI:64428"/>
        <dbReference type="EC" id="2.8.1.7"/>
    </reaction>
</comment>
<evidence type="ECO:0000313" key="8">
    <source>
        <dbReference type="Proteomes" id="UP001144612"/>
    </source>
</evidence>
<dbReference type="InterPro" id="IPR015422">
    <property type="entry name" value="PyrdxlP-dep_Trfase_small"/>
</dbReference>
<comment type="similarity">
    <text evidence="2">Belongs to the class-V pyridoxal-phosphate-dependent aminotransferase family. Csd subfamily.</text>
</comment>
<proteinExistence type="inferred from homology"/>
<feature type="domain" description="Aminotransferase class V" evidence="6">
    <location>
        <begin position="29"/>
        <end position="416"/>
    </location>
</feature>
<dbReference type="GO" id="GO:0008483">
    <property type="term" value="F:transaminase activity"/>
    <property type="evidence" value="ECO:0007669"/>
    <property type="project" value="UniProtKB-KW"/>
</dbReference>
<dbReference type="Pfam" id="PF00266">
    <property type="entry name" value="Aminotran_5"/>
    <property type="match status" value="1"/>
</dbReference>
<reference evidence="7" key="1">
    <citation type="submission" date="2022-12" db="EMBL/GenBank/DDBJ databases">
        <title>Clostridium sp. nov., isolated from industrial wastewater.</title>
        <authorList>
            <person name="Jiayan W."/>
        </authorList>
    </citation>
    <scope>NUCLEOTIDE SEQUENCE</scope>
    <source>
        <strain evidence="7">ZC22-4</strain>
    </source>
</reference>
<keyword evidence="8" id="KW-1185">Reference proteome</keyword>
<dbReference type="PANTHER" id="PTHR43586">
    <property type="entry name" value="CYSTEINE DESULFURASE"/>
    <property type="match status" value="1"/>
</dbReference>
<sequence length="438" mass="49820">MVNPKYRNLIVGVNTKVPLFNGEYVQAANFDNAATTPSFISVANKIMRFLPWYSSVHRGFGYKSQISTKIYEEARDIILNFVNADSKTNTVIFVKNTTEAINKLSNLLYEEYNDGVILCTEMEHHSNDLPWRKYNIDYIMVDDYGRLSLDDLEQKLIRYNGKVKLVTLTGASNVTGYKNDIHEAAKITHKYNSKILVDGAQLVPHSVVNMKEDNSPEHIDYLAFSGHKMYAPFGTGVLIAPKEDFENIAPDYSGGGTVETVTQDYVKWTHTPEKDEAGSPNVLGAVALGIAIETLSLIGMKNIEVYERYLTDYTLKNLRNIPDIKLYYDAVNSDERISIISFNIKNIPHETTAKILSYEAGIAARNGCFCAHPYVQRLLHMTKEEVEDRIRTDSKKPGLVRISFGLYNTVEEVDRLVYILNKVVKNKQYYINKYEKIE</sequence>
<dbReference type="RefSeq" id="WP_268061519.1">
    <property type="nucleotide sequence ID" value="NZ_JAPQFJ010000010.1"/>
</dbReference>